<organism evidence="2 3">
    <name type="scientific">Rhodoblastus sphagnicola</name>
    <dbReference type="NCBI Taxonomy" id="333368"/>
    <lineage>
        <taxon>Bacteria</taxon>
        <taxon>Pseudomonadati</taxon>
        <taxon>Pseudomonadota</taxon>
        <taxon>Alphaproteobacteria</taxon>
        <taxon>Hyphomicrobiales</taxon>
        <taxon>Rhodoblastaceae</taxon>
        <taxon>Rhodoblastus</taxon>
    </lineage>
</organism>
<dbReference type="GO" id="GO:0006760">
    <property type="term" value="P:folic acid-containing compound metabolic process"/>
    <property type="evidence" value="ECO:0007669"/>
    <property type="project" value="InterPro"/>
</dbReference>
<dbReference type="Pfam" id="PF02152">
    <property type="entry name" value="FolB"/>
    <property type="match status" value="1"/>
</dbReference>
<feature type="domain" description="Dihydroneopterin aldolase/epimerase" evidence="1">
    <location>
        <begin position="76"/>
        <end position="186"/>
    </location>
</feature>
<evidence type="ECO:0000313" key="3">
    <source>
        <dbReference type="Proteomes" id="UP000239089"/>
    </source>
</evidence>
<evidence type="ECO:0000259" key="1">
    <source>
        <dbReference type="SMART" id="SM00905"/>
    </source>
</evidence>
<reference evidence="2 3" key="1">
    <citation type="journal article" date="2018" name="Arch. Microbiol.">
        <title>New insights into the metabolic potential of the phototrophic purple bacterium Rhodopila globiformis DSM 161(T) from its draft genome sequence and evidence for a vanadium-dependent nitrogenase.</title>
        <authorList>
            <person name="Imhoff J.F."/>
            <person name="Rahn T."/>
            <person name="Kunzel S."/>
            <person name="Neulinger S.C."/>
        </authorList>
    </citation>
    <scope>NUCLEOTIDE SEQUENCE [LARGE SCALE GENOMIC DNA]</scope>
    <source>
        <strain evidence="2 3">DSM 16996</strain>
    </source>
</reference>
<gene>
    <name evidence="2" type="ORF">CCR94_14010</name>
</gene>
<dbReference type="Gene3D" id="3.30.1130.10">
    <property type="match status" value="1"/>
</dbReference>
<name>A0A2S6N5L3_9HYPH</name>
<proteinExistence type="predicted"/>
<protein>
    <recommendedName>
        <fullName evidence="1">Dihydroneopterin aldolase/epimerase domain-containing protein</fullName>
    </recommendedName>
</protein>
<dbReference type="SUPFAM" id="SSF55620">
    <property type="entry name" value="Tetrahydrobiopterin biosynthesis enzymes-like"/>
    <property type="match status" value="1"/>
</dbReference>
<evidence type="ECO:0000313" key="2">
    <source>
        <dbReference type="EMBL" id="PPQ29906.1"/>
    </source>
</evidence>
<keyword evidence="3" id="KW-1185">Reference proteome</keyword>
<accession>A0A2S6N5L3</accession>
<sequence>MKAARLQNLAKRDERVDVAMGAERREHDLCSHARTEPSGEVRGKPNCSAPARGLREALDGRWSMKDLFNGEDHIVLVLDDVSVNVSCGLHPWERHPERPTRLIVSARLYAPLTTGRADQMPIINYDKVRNRILALEKDGHIDLLETVADRVVDACFGDKRVAACQISVRKPDIYNETRGAGIDLFRTRARWTPPA</sequence>
<dbReference type="SMART" id="SM00905">
    <property type="entry name" value="FolB"/>
    <property type="match status" value="1"/>
</dbReference>
<dbReference type="InterPro" id="IPR006157">
    <property type="entry name" value="FolB_dom"/>
</dbReference>
<dbReference type="AlphaFoldDB" id="A0A2S6N5L3"/>
<dbReference type="InterPro" id="IPR043133">
    <property type="entry name" value="GTP-CH-I_C/QueF"/>
</dbReference>
<dbReference type="EMBL" id="NHSJ01000087">
    <property type="protein sequence ID" value="PPQ29906.1"/>
    <property type="molecule type" value="Genomic_DNA"/>
</dbReference>
<dbReference type="GO" id="GO:0004150">
    <property type="term" value="F:dihydroneopterin aldolase activity"/>
    <property type="evidence" value="ECO:0007669"/>
    <property type="project" value="InterPro"/>
</dbReference>
<dbReference type="Proteomes" id="UP000239089">
    <property type="component" value="Unassembled WGS sequence"/>
</dbReference>
<comment type="caution">
    <text evidence="2">The sequence shown here is derived from an EMBL/GenBank/DDBJ whole genome shotgun (WGS) entry which is preliminary data.</text>
</comment>